<evidence type="ECO:0000256" key="1">
    <source>
        <dbReference type="SAM" id="MobiDB-lite"/>
    </source>
</evidence>
<sequence length="182" mass="20819">MLEHIEDLFDNSVDATDMWTKANRQLVTDCLSRKYEISGKPLYLRELALHAMAWVPGVAAIHRNSIKTRHGPIGDSSAIQISNALHREYNVRAAALDPRSALVELARDVEINVEFVVIFPQEQNKEDEYMKECEERFEFAKSIGATTVQIRTKFPWVRIIEDDEPFPAQPTPDGRLVSPEQR</sequence>
<protein>
    <submittedName>
        <fullName evidence="2">Uncharacterized protein</fullName>
    </submittedName>
</protein>
<reference evidence="2" key="1">
    <citation type="journal article" date="2023" name="Mol. Phylogenet. Evol.">
        <title>Genome-scale phylogeny and comparative genomics of the fungal order Sordariales.</title>
        <authorList>
            <person name="Hensen N."/>
            <person name="Bonometti L."/>
            <person name="Westerberg I."/>
            <person name="Brannstrom I.O."/>
            <person name="Guillou S."/>
            <person name="Cros-Aarteil S."/>
            <person name="Calhoun S."/>
            <person name="Haridas S."/>
            <person name="Kuo A."/>
            <person name="Mondo S."/>
            <person name="Pangilinan J."/>
            <person name="Riley R."/>
            <person name="LaButti K."/>
            <person name="Andreopoulos B."/>
            <person name="Lipzen A."/>
            <person name="Chen C."/>
            <person name="Yan M."/>
            <person name="Daum C."/>
            <person name="Ng V."/>
            <person name="Clum A."/>
            <person name="Steindorff A."/>
            <person name="Ohm R.A."/>
            <person name="Martin F."/>
            <person name="Silar P."/>
            <person name="Natvig D.O."/>
            <person name="Lalanne C."/>
            <person name="Gautier V."/>
            <person name="Ament-Velasquez S.L."/>
            <person name="Kruys A."/>
            <person name="Hutchinson M.I."/>
            <person name="Powell A.J."/>
            <person name="Barry K."/>
            <person name="Miller A.N."/>
            <person name="Grigoriev I.V."/>
            <person name="Debuchy R."/>
            <person name="Gladieux P."/>
            <person name="Hiltunen Thoren M."/>
            <person name="Johannesson H."/>
        </authorList>
    </citation>
    <scope>NUCLEOTIDE SEQUENCE</scope>
    <source>
        <strain evidence="2">CBS 508.74</strain>
    </source>
</reference>
<feature type="region of interest" description="Disordered" evidence="1">
    <location>
        <begin position="162"/>
        <end position="182"/>
    </location>
</feature>
<name>A0AAN6QDL5_9PEZI</name>
<gene>
    <name evidence="2" type="ORF">N656DRAFT_801874</name>
</gene>
<accession>A0AAN6QDL5</accession>
<comment type="caution">
    <text evidence="2">The sequence shown here is derived from an EMBL/GenBank/DDBJ whole genome shotgun (WGS) entry which is preliminary data.</text>
</comment>
<dbReference type="GeneID" id="89942307"/>
<dbReference type="AlphaFoldDB" id="A0AAN6QDL5"/>
<dbReference type="RefSeq" id="XP_064665813.1">
    <property type="nucleotide sequence ID" value="XM_064818182.1"/>
</dbReference>
<dbReference type="EMBL" id="MU853364">
    <property type="protein sequence ID" value="KAK4108243.1"/>
    <property type="molecule type" value="Genomic_DNA"/>
</dbReference>
<dbReference type="Proteomes" id="UP001302812">
    <property type="component" value="Unassembled WGS sequence"/>
</dbReference>
<organism evidence="2 3">
    <name type="scientific">Canariomyces notabilis</name>
    <dbReference type="NCBI Taxonomy" id="2074819"/>
    <lineage>
        <taxon>Eukaryota</taxon>
        <taxon>Fungi</taxon>
        <taxon>Dikarya</taxon>
        <taxon>Ascomycota</taxon>
        <taxon>Pezizomycotina</taxon>
        <taxon>Sordariomycetes</taxon>
        <taxon>Sordariomycetidae</taxon>
        <taxon>Sordariales</taxon>
        <taxon>Chaetomiaceae</taxon>
        <taxon>Canariomyces</taxon>
    </lineage>
</organism>
<reference evidence="2" key="2">
    <citation type="submission" date="2023-05" db="EMBL/GenBank/DDBJ databases">
        <authorList>
            <consortium name="Lawrence Berkeley National Laboratory"/>
            <person name="Steindorff A."/>
            <person name="Hensen N."/>
            <person name="Bonometti L."/>
            <person name="Westerberg I."/>
            <person name="Brannstrom I.O."/>
            <person name="Guillou S."/>
            <person name="Cros-Aarteil S."/>
            <person name="Calhoun S."/>
            <person name="Haridas S."/>
            <person name="Kuo A."/>
            <person name="Mondo S."/>
            <person name="Pangilinan J."/>
            <person name="Riley R."/>
            <person name="Labutti K."/>
            <person name="Andreopoulos B."/>
            <person name="Lipzen A."/>
            <person name="Chen C."/>
            <person name="Yanf M."/>
            <person name="Daum C."/>
            <person name="Ng V."/>
            <person name="Clum A."/>
            <person name="Ohm R."/>
            <person name="Martin F."/>
            <person name="Silar P."/>
            <person name="Natvig D."/>
            <person name="Lalanne C."/>
            <person name="Gautier V."/>
            <person name="Ament-Velasquez S.L."/>
            <person name="Kruys A."/>
            <person name="Hutchinson M.I."/>
            <person name="Powell A.J."/>
            <person name="Barry K."/>
            <person name="Miller A.N."/>
            <person name="Grigoriev I.V."/>
            <person name="Debuchy R."/>
            <person name="Gladieux P."/>
            <person name="Thoren M.H."/>
            <person name="Johannesson H."/>
        </authorList>
    </citation>
    <scope>NUCLEOTIDE SEQUENCE</scope>
    <source>
        <strain evidence="2">CBS 508.74</strain>
    </source>
</reference>
<keyword evidence="3" id="KW-1185">Reference proteome</keyword>
<evidence type="ECO:0000313" key="3">
    <source>
        <dbReference type="Proteomes" id="UP001302812"/>
    </source>
</evidence>
<proteinExistence type="predicted"/>
<evidence type="ECO:0000313" key="2">
    <source>
        <dbReference type="EMBL" id="KAK4108243.1"/>
    </source>
</evidence>